<dbReference type="EMBL" id="JABWDY010009975">
    <property type="protein sequence ID" value="KAF5201026.1"/>
    <property type="molecule type" value="Genomic_DNA"/>
</dbReference>
<dbReference type="AlphaFoldDB" id="A0A7J6WW48"/>
<evidence type="ECO:0000313" key="3">
    <source>
        <dbReference type="Proteomes" id="UP000554482"/>
    </source>
</evidence>
<dbReference type="EMBL" id="JABWDY010009848">
    <property type="protein sequence ID" value="KAF5201137.1"/>
    <property type="molecule type" value="Genomic_DNA"/>
</dbReference>
<sequence>MLRTRPKRFLRLNPTSASRDFPCADFSHVRLMPAFSNQSVEMKKPIGSNQDPLVNVIRVSKGECPIGLSRSRFGRSGLKSRTMALTRLWKDYFESSSFPFL</sequence>
<evidence type="ECO:0000313" key="2">
    <source>
        <dbReference type="EMBL" id="KAF5201137.1"/>
    </source>
</evidence>
<evidence type="ECO:0000313" key="1">
    <source>
        <dbReference type="EMBL" id="KAF5201026.1"/>
    </source>
</evidence>
<organism evidence="2 3">
    <name type="scientific">Thalictrum thalictroides</name>
    <name type="common">Rue-anemone</name>
    <name type="synonym">Anemone thalictroides</name>
    <dbReference type="NCBI Taxonomy" id="46969"/>
    <lineage>
        <taxon>Eukaryota</taxon>
        <taxon>Viridiplantae</taxon>
        <taxon>Streptophyta</taxon>
        <taxon>Embryophyta</taxon>
        <taxon>Tracheophyta</taxon>
        <taxon>Spermatophyta</taxon>
        <taxon>Magnoliopsida</taxon>
        <taxon>Ranunculales</taxon>
        <taxon>Ranunculaceae</taxon>
        <taxon>Thalictroideae</taxon>
        <taxon>Thalictrum</taxon>
    </lineage>
</organism>
<name>A0A7J6WW48_THATH</name>
<dbReference type="Proteomes" id="UP000554482">
    <property type="component" value="Unassembled WGS sequence"/>
</dbReference>
<proteinExistence type="predicted"/>
<comment type="caution">
    <text evidence="2">The sequence shown here is derived from an EMBL/GenBank/DDBJ whole genome shotgun (WGS) entry which is preliminary data.</text>
</comment>
<reference evidence="2 3" key="1">
    <citation type="submission" date="2020-06" db="EMBL/GenBank/DDBJ databases">
        <title>Transcriptomic and genomic resources for Thalictrum thalictroides and T. hernandezii: Facilitating candidate gene discovery in an emerging model plant lineage.</title>
        <authorList>
            <person name="Arias T."/>
            <person name="Riano-Pachon D.M."/>
            <person name="Di Stilio V.S."/>
        </authorList>
    </citation>
    <scope>NUCLEOTIDE SEQUENCE [LARGE SCALE GENOMIC DNA]</scope>
    <source>
        <strain evidence="3">cv. WT478/WT964</strain>
        <strain evidence="2">WT478/WT964</strain>
        <tissue evidence="2">Leaves</tissue>
    </source>
</reference>
<keyword evidence="3" id="KW-1185">Reference proteome</keyword>
<gene>
    <name evidence="2" type="ORF">FRX31_009276</name>
    <name evidence="1" type="ORF">FRX31_009387</name>
</gene>
<accession>A0A7J6WW48</accession>
<protein>
    <submittedName>
        <fullName evidence="2">Uncharacterized protein</fullName>
    </submittedName>
</protein>